<name>A0ABQ6DZR4_9GAMM</name>
<dbReference type="SUPFAM" id="SSF109604">
    <property type="entry name" value="HD-domain/PDEase-like"/>
    <property type="match status" value="1"/>
</dbReference>
<evidence type="ECO:0000259" key="1">
    <source>
        <dbReference type="PROSITE" id="PS51833"/>
    </source>
</evidence>
<accession>A0ABQ6DZR4</accession>
<reference evidence="3" key="1">
    <citation type="journal article" date="2019" name="Int. J. Syst. Evol. Microbiol.">
        <title>The Global Catalogue of Microorganisms (GCM) 10K type strain sequencing project: providing services to taxonomists for standard genome sequencing and annotation.</title>
        <authorList>
            <consortium name="The Broad Institute Genomics Platform"/>
            <consortium name="The Broad Institute Genome Sequencing Center for Infectious Disease"/>
            <person name="Wu L."/>
            <person name="Ma J."/>
        </authorList>
    </citation>
    <scope>NUCLEOTIDE SEQUENCE [LARGE SCALE GENOMIC DNA]</scope>
    <source>
        <strain evidence="3">NBRC 103166</strain>
    </source>
</reference>
<dbReference type="Gene3D" id="1.10.3210.10">
    <property type="entry name" value="Hypothetical protein af1432"/>
    <property type="match status" value="1"/>
</dbReference>
<evidence type="ECO:0000313" key="3">
    <source>
        <dbReference type="Proteomes" id="UP001157353"/>
    </source>
</evidence>
<dbReference type="InterPro" id="IPR052340">
    <property type="entry name" value="RNase_Y/CdgJ"/>
</dbReference>
<feature type="domain" description="HDOD" evidence="1">
    <location>
        <begin position="14"/>
        <end position="205"/>
    </location>
</feature>
<evidence type="ECO:0000313" key="2">
    <source>
        <dbReference type="EMBL" id="GLS90473.1"/>
    </source>
</evidence>
<proteinExistence type="predicted"/>
<keyword evidence="3" id="KW-1185">Reference proteome</keyword>
<dbReference type="Pfam" id="PF08668">
    <property type="entry name" value="HDOD"/>
    <property type="match status" value="1"/>
</dbReference>
<dbReference type="RefSeq" id="WP_284203601.1">
    <property type="nucleotide sequence ID" value="NZ_BSPQ01000004.1"/>
</dbReference>
<dbReference type="PROSITE" id="PS51833">
    <property type="entry name" value="HDOD"/>
    <property type="match status" value="1"/>
</dbReference>
<sequence>MLALSQLFKDVKQLPVLPILLLELMDSFSAEGASVEDIAKKIGMDQSLSAKIIRMANSVAYRRGKEVESISQAVIRLGFNQVRSIVVAATLSNVFPDTPSFDKNKFWQDTFTTASIAKALAKHTNVNEETAFTCAMMHNIGELLLQILKPDECALVAMAIETGEPRLSAQREVFGFDYSQVGAELAKHWDFSTVFCDAIEQQLDPLSYEQPSAGAVLIRLSVFAGFAWGAKLPAGMIVARFPVTLTDHLNLNKQGLVEEFAGMIEAGEELGRLMYA</sequence>
<dbReference type="InterPro" id="IPR013976">
    <property type="entry name" value="HDOD"/>
</dbReference>
<organism evidence="2 3">
    <name type="scientific">Psychromonas marina</name>
    <dbReference type="NCBI Taxonomy" id="88364"/>
    <lineage>
        <taxon>Bacteria</taxon>
        <taxon>Pseudomonadati</taxon>
        <taxon>Pseudomonadota</taxon>
        <taxon>Gammaproteobacteria</taxon>
        <taxon>Alteromonadales</taxon>
        <taxon>Psychromonadaceae</taxon>
        <taxon>Psychromonas</taxon>
    </lineage>
</organism>
<dbReference type="PANTHER" id="PTHR33525">
    <property type="match status" value="1"/>
</dbReference>
<comment type="caution">
    <text evidence="2">The sequence shown here is derived from an EMBL/GenBank/DDBJ whole genome shotgun (WGS) entry which is preliminary data.</text>
</comment>
<dbReference type="EMBL" id="BSPQ01000004">
    <property type="protein sequence ID" value="GLS90473.1"/>
    <property type="molecule type" value="Genomic_DNA"/>
</dbReference>
<dbReference type="Proteomes" id="UP001157353">
    <property type="component" value="Unassembled WGS sequence"/>
</dbReference>
<gene>
    <name evidence="2" type="ORF">GCM10007916_15400</name>
</gene>
<protein>
    <recommendedName>
        <fullName evidence="1">HDOD domain-containing protein</fullName>
    </recommendedName>
</protein>
<dbReference type="PANTHER" id="PTHR33525:SF6">
    <property type="entry name" value="HDOD DOMAIN-CONTAINING PROTEIN"/>
    <property type="match status" value="1"/>
</dbReference>